<evidence type="ECO:0000256" key="3">
    <source>
        <dbReference type="ARBA" id="ARBA00008388"/>
    </source>
</evidence>
<comment type="subcellular location">
    <subcellularLocation>
        <location evidence="2">Membrane</location>
    </subcellularLocation>
</comment>
<dbReference type="GO" id="GO:0046872">
    <property type="term" value="F:metal ion binding"/>
    <property type="evidence" value="ECO:0007669"/>
    <property type="project" value="UniProtKB-KW"/>
</dbReference>
<keyword evidence="17" id="KW-1185">Reference proteome</keyword>
<evidence type="ECO:0008006" key="19">
    <source>
        <dbReference type="Google" id="ProtNLM"/>
    </source>
</evidence>
<evidence type="ECO:0000256" key="7">
    <source>
        <dbReference type="ARBA" id="ARBA00022723"/>
    </source>
</evidence>
<evidence type="ECO:0000256" key="1">
    <source>
        <dbReference type="ARBA" id="ARBA00001962"/>
    </source>
</evidence>
<protein>
    <recommendedName>
        <fullName evidence="19">Alternative oxidase, mitochondrial</fullName>
    </recommendedName>
</protein>
<dbReference type="GO" id="GO:0010230">
    <property type="term" value="P:alternative respiration"/>
    <property type="evidence" value="ECO:0007669"/>
    <property type="project" value="TreeGrafter"/>
</dbReference>
<dbReference type="EMBL" id="JABANM010020641">
    <property type="protein sequence ID" value="KAF4722499.1"/>
    <property type="molecule type" value="Genomic_DNA"/>
</dbReference>
<dbReference type="Proteomes" id="UP000574390">
    <property type="component" value="Unassembled WGS sequence"/>
</dbReference>
<sequence length="427" mass="48313">MYEPFDKLNLPVPLIHSDHLSASTGESSASLTPTYKAQPRQLKGQGVADGTTIMDGAYAGWAPGSVEVHLFVQTPIDGGLPCAALHALQTATDEPESSLRFCLCDDPGRLNVQGEKTEYQLRMAESAAMRILSTFSCVYIRRSFNGVWFMSVCNQPVDFTEDVKDQVEYREATKVNDSPNGIGSIFHARWNIPEARELAAEHLKPKNAQDKLAYSLVWLCRSGYDLFSGYDFLKHGYKLYAHRLMFLETVAAIPGMVAALNRHLKSLRRMDRDHGWIPTLIEEAEDERMHLLISQSLISHGWFLRTLVTAAQGAFFVFYATAYSISPRFCHRFVGYLEEEAFKTYTAIIEDVENGKIPEFERSAPYYARSYYYLPTDATLLDALVCMRADEDRHRDVNHTWADISEDTPNPFFVYSKKNAQRSGVSH</sequence>
<evidence type="ECO:0000256" key="10">
    <source>
        <dbReference type="ARBA" id="ARBA00023002"/>
    </source>
</evidence>
<gene>
    <name evidence="15" type="ORF">FOZ62_007952</name>
    <name evidence="16" type="ORF">FOZ63_026891</name>
</gene>
<proteinExistence type="inferred from homology"/>
<dbReference type="InterPro" id="IPR038659">
    <property type="entry name" value="AOX_sf"/>
</dbReference>
<keyword evidence="4" id="KW-0813">Transport</keyword>
<accession>A0A7J6RP01</accession>
<evidence type="ECO:0000256" key="4">
    <source>
        <dbReference type="ARBA" id="ARBA00022448"/>
    </source>
</evidence>
<evidence type="ECO:0000256" key="5">
    <source>
        <dbReference type="ARBA" id="ARBA00022660"/>
    </source>
</evidence>
<dbReference type="InterPro" id="IPR002680">
    <property type="entry name" value="AOX"/>
</dbReference>
<keyword evidence="5" id="KW-0679">Respiratory chain</keyword>
<comment type="cofactor">
    <cofactor evidence="1">
        <name>Fe cation</name>
        <dbReference type="ChEBI" id="CHEBI:24875"/>
    </cofactor>
</comment>
<keyword evidence="8" id="KW-0249">Electron transport</keyword>
<evidence type="ECO:0000256" key="14">
    <source>
        <dbReference type="SAM" id="Phobius"/>
    </source>
</evidence>
<keyword evidence="9 14" id="KW-1133">Transmembrane helix</keyword>
<comment type="caution">
    <text evidence="15">The sequence shown here is derived from an EMBL/GenBank/DDBJ whole genome shotgun (WGS) entry which is preliminary data.</text>
</comment>
<evidence type="ECO:0000313" key="17">
    <source>
        <dbReference type="Proteomes" id="UP000553632"/>
    </source>
</evidence>
<evidence type="ECO:0000256" key="11">
    <source>
        <dbReference type="ARBA" id="ARBA00023004"/>
    </source>
</evidence>
<organism evidence="15 18">
    <name type="scientific">Perkinsus olseni</name>
    <name type="common">Perkinsus atlanticus</name>
    <dbReference type="NCBI Taxonomy" id="32597"/>
    <lineage>
        <taxon>Eukaryota</taxon>
        <taxon>Sar</taxon>
        <taxon>Alveolata</taxon>
        <taxon>Perkinsozoa</taxon>
        <taxon>Perkinsea</taxon>
        <taxon>Perkinsida</taxon>
        <taxon>Perkinsidae</taxon>
        <taxon>Perkinsus</taxon>
    </lineage>
</organism>
<feature type="transmembrane region" description="Helical" evidence="14">
    <location>
        <begin position="302"/>
        <end position="322"/>
    </location>
</feature>
<evidence type="ECO:0000256" key="12">
    <source>
        <dbReference type="ARBA" id="ARBA00023136"/>
    </source>
</evidence>
<feature type="compositionally biased region" description="Polar residues" evidence="13">
    <location>
        <begin position="23"/>
        <end position="35"/>
    </location>
</feature>
<keyword evidence="10" id="KW-0560">Oxidoreductase</keyword>
<evidence type="ECO:0000313" key="18">
    <source>
        <dbReference type="Proteomes" id="UP000574390"/>
    </source>
</evidence>
<dbReference type="GO" id="GO:0016020">
    <property type="term" value="C:membrane"/>
    <property type="evidence" value="ECO:0007669"/>
    <property type="project" value="UniProtKB-SubCell"/>
</dbReference>
<evidence type="ECO:0000256" key="6">
    <source>
        <dbReference type="ARBA" id="ARBA00022692"/>
    </source>
</evidence>
<dbReference type="Pfam" id="PF01786">
    <property type="entry name" value="AOX"/>
    <property type="match status" value="1"/>
</dbReference>
<evidence type="ECO:0000256" key="9">
    <source>
        <dbReference type="ARBA" id="ARBA00022989"/>
    </source>
</evidence>
<keyword evidence="6 14" id="KW-0812">Transmembrane</keyword>
<feature type="region of interest" description="Disordered" evidence="13">
    <location>
        <begin position="23"/>
        <end position="42"/>
    </location>
</feature>
<evidence type="ECO:0000256" key="2">
    <source>
        <dbReference type="ARBA" id="ARBA00004370"/>
    </source>
</evidence>
<comment type="similarity">
    <text evidence="3">Belongs to the alternative oxidase family.</text>
</comment>
<dbReference type="EMBL" id="JABANO010021907">
    <property type="protein sequence ID" value="KAF4726023.1"/>
    <property type="molecule type" value="Genomic_DNA"/>
</dbReference>
<reference evidence="17 18" key="1">
    <citation type="submission" date="2020-04" db="EMBL/GenBank/DDBJ databases">
        <title>Perkinsus olseni comparative genomics.</title>
        <authorList>
            <person name="Bogema D.R."/>
        </authorList>
    </citation>
    <scope>NUCLEOTIDE SEQUENCE [LARGE SCALE GENOMIC DNA]</scope>
    <source>
        <strain evidence="15">ATCC PRA-205</strain>
        <strain evidence="16 17">ATCC PRA-207</strain>
    </source>
</reference>
<dbReference type="Proteomes" id="UP000553632">
    <property type="component" value="Unassembled WGS sequence"/>
</dbReference>
<evidence type="ECO:0000256" key="13">
    <source>
        <dbReference type="SAM" id="MobiDB-lite"/>
    </source>
</evidence>
<name>A0A7J6RP01_PEROL</name>
<dbReference type="PANTHER" id="PTHR31803:SF3">
    <property type="entry name" value="ALTERNATIVE OXIDASE"/>
    <property type="match status" value="1"/>
</dbReference>
<keyword evidence="7" id="KW-0479">Metal-binding</keyword>
<dbReference type="Gene3D" id="1.20.1260.140">
    <property type="entry name" value="Alternative oxidase"/>
    <property type="match status" value="1"/>
</dbReference>
<dbReference type="GO" id="GO:0005739">
    <property type="term" value="C:mitochondrion"/>
    <property type="evidence" value="ECO:0007669"/>
    <property type="project" value="TreeGrafter"/>
</dbReference>
<dbReference type="PANTHER" id="PTHR31803">
    <property type="entry name" value="ALTERNATIVE OXIDASE"/>
    <property type="match status" value="1"/>
</dbReference>
<dbReference type="CDD" id="cd01053">
    <property type="entry name" value="AOX"/>
    <property type="match status" value="1"/>
</dbReference>
<evidence type="ECO:0000256" key="8">
    <source>
        <dbReference type="ARBA" id="ARBA00022982"/>
    </source>
</evidence>
<dbReference type="AlphaFoldDB" id="A0A7J6RP01"/>
<feature type="transmembrane region" description="Helical" evidence="14">
    <location>
        <begin position="240"/>
        <end position="260"/>
    </location>
</feature>
<evidence type="ECO:0000313" key="15">
    <source>
        <dbReference type="EMBL" id="KAF4722499.1"/>
    </source>
</evidence>
<keyword evidence="11" id="KW-0408">Iron</keyword>
<evidence type="ECO:0000313" key="16">
    <source>
        <dbReference type="EMBL" id="KAF4726023.1"/>
    </source>
</evidence>
<keyword evidence="12 14" id="KW-0472">Membrane</keyword>
<dbReference type="GO" id="GO:0009916">
    <property type="term" value="F:alternative oxidase activity"/>
    <property type="evidence" value="ECO:0007669"/>
    <property type="project" value="InterPro"/>
</dbReference>